<keyword evidence="1" id="KW-0103">Bromodomain</keyword>
<feature type="region of interest" description="Disordered" evidence="2">
    <location>
        <begin position="746"/>
        <end position="766"/>
    </location>
</feature>
<feature type="region of interest" description="Disordered" evidence="2">
    <location>
        <begin position="76"/>
        <end position="112"/>
    </location>
</feature>
<sequence>MPPLSAYTPLESLLFVQSLAALDSRPTSFASISNVLRNNPFIRQNVDFNAERLSPEALEELYAALMRDGLAPDGAHRVSSVDLNGHPTDSPESNSPKRRKISSPRSDGLADDVSHTAFVPKLVSRFYATYKELVTKEIRSEEKRYDEIRREIEQLQREEREVPRQAAVEPPAEQAPGSASLAATKLEPAPEPMDVDVKEDKPVPQPTKEITTSPPVDQVLGVGAGEPQEERGKEINVAQQPAQAVGAPPTPSLPTQGLKYPATHPLGLPDQAAAVQPSHPISVPFNGNSDLPSQPISDRQHTPANREAPKISPVSQVQSPTVPYAAPSLTPTVAHPQPAQVSTKTTVQPSTPRGKLARKEGPLAVTPVTAPLYPHGQPSFHQWNLNQPPQAPYPQTSPYPATPQPNRPFPGQPSISPYPPQTAQPQVGKVYPGQYHPPILPATPVQVPGAVQHPLSGAQRYETPIVTGQAIPVFDSRERPSQPFTPVSGTLTPWKKLPRLSIPESPRSPPRPRPEDISPISERAPSPIGIPEVTSEKVEAWKRRSVEPKGRKRSRVRSAKTPDVDSRLTVNVKPEKPSSLRKRRDGSTPSSRSVASRDGKSPGPASHGRIKYEAVNPDDNEPEPRVVGRRRGPMISAPAADQPARGRPKRKRGASEEPEAEHVQTESNRPDASCAPGYVLCTRNFPRTGAPIMNDVATHKHASIFTKPLTERDAPGYRDLIYRPQDMKSIKSAIHHGSKAVAAATEAASTPVTDGESPAPSAGATPSKNAVLMLQKTEDIIPPKGIVNSSQLEKELIRMFANAVMFNPIPQRGFGPAFPMTSDHGPGRHYYPQASPEVEEGGIIKDTVEMFNDVEEAVTKWRAAERTAEELANKSIVSIRKGSVGDLNADSADEVNG</sequence>
<dbReference type="Gene3D" id="1.20.920.10">
    <property type="entry name" value="Bromodomain-like"/>
    <property type="match status" value="1"/>
</dbReference>
<comment type="caution">
    <text evidence="4">The sequence shown here is derived from an EMBL/GenBank/DDBJ whole genome shotgun (WGS) entry which is preliminary data.</text>
</comment>
<feature type="domain" description="Bromo" evidence="3">
    <location>
        <begin position="692"/>
        <end position="736"/>
    </location>
</feature>
<feature type="compositionally biased region" description="Pro residues" evidence="2">
    <location>
        <begin position="389"/>
        <end position="422"/>
    </location>
</feature>
<accession>A0A507R2C6</accession>
<evidence type="ECO:0000313" key="5">
    <source>
        <dbReference type="Proteomes" id="UP000319663"/>
    </source>
</evidence>
<dbReference type="InterPro" id="IPR001487">
    <property type="entry name" value="Bromodomain"/>
</dbReference>
<feature type="compositionally biased region" description="Polar residues" evidence="2">
    <location>
        <begin position="379"/>
        <end position="388"/>
    </location>
</feature>
<organism evidence="4 5">
    <name type="scientific">Monascus purpureus</name>
    <name type="common">Red mold</name>
    <name type="synonym">Monascus anka</name>
    <dbReference type="NCBI Taxonomy" id="5098"/>
    <lineage>
        <taxon>Eukaryota</taxon>
        <taxon>Fungi</taxon>
        <taxon>Dikarya</taxon>
        <taxon>Ascomycota</taxon>
        <taxon>Pezizomycotina</taxon>
        <taxon>Eurotiomycetes</taxon>
        <taxon>Eurotiomycetidae</taxon>
        <taxon>Eurotiales</taxon>
        <taxon>Aspergillaceae</taxon>
        <taxon>Monascus</taxon>
    </lineage>
</organism>
<dbReference type="GO" id="GO:0006325">
    <property type="term" value="P:chromatin organization"/>
    <property type="evidence" value="ECO:0007669"/>
    <property type="project" value="UniProtKB-ARBA"/>
</dbReference>
<dbReference type="OrthoDB" id="21449at2759"/>
<dbReference type="EMBL" id="VIFY01000030">
    <property type="protein sequence ID" value="TQB74570.1"/>
    <property type="molecule type" value="Genomic_DNA"/>
</dbReference>
<evidence type="ECO:0000256" key="1">
    <source>
        <dbReference type="ARBA" id="ARBA00023117"/>
    </source>
</evidence>
<gene>
    <name evidence="4" type="ORF">MPDQ_004676</name>
</gene>
<evidence type="ECO:0000313" key="4">
    <source>
        <dbReference type="EMBL" id="TQB74570.1"/>
    </source>
</evidence>
<dbReference type="GO" id="GO:0035267">
    <property type="term" value="C:NuA4 histone acetyltransferase complex"/>
    <property type="evidence" value="ECO:0007669"/>
    <property type="project" value="TreeGrafter"/>
</dbReference>
<reference evidence="4 5" key="1">
    <citation type="submission" date="2019-06" db="EMBL/GenBank/DDBJ databases">
        <title>Wine fermentation using esterase from Monascus purpureus.</title>
        <authorList>
            <person name="Geng C."/>
            <person name="Zhang Y."/>
        </authorList>
    </citation>
    <scope>NUCLEOTIDE SEQUENCE [LARGE SCALE GENOMIC DNA]</scope>
    <source>
        <strain evidence="4">HQ1</strain>
    </source>
</reference>
<name>A0A507R2C6_MONPU</name>
<dbReference type="PANTHER" id="PTHR15398">
    <property type="entry name" value="BROMODOMAIN-CONTAINING PROTEIN 8"/>
    <property type="match status" value="1"/>
</dbReference>
<feature type="compositionally biased region" description="Polar residues" evidence="2">
    <location>
        <begin position="339"/>
        <end position="351"/>
    </location>
</feature>
<feature type="region of interest" description="Disordered" evidence="2">
    <location>
        <begin position="472"/>
        <end position="671"/>
    </location>
</feature>
<dbReference type="STRING" id="5098.A0A507R2C6"/>
<feature type="compositionally biased region" description="Polar residues" evidence="2">
    <location>
        <begin position="285"/>
        <end position="297"/>
    </location>
</feature>
<feature type="compositionally biased region" description="Basic and acidic residues" evidence="2">
    <location>
        <begin position="534"/>
        <end position="549"/>
    </location>
</feature>
<protein>
    <recommendedName>
        <fullName evidence="3">Bromo domain-containing protein</fullName>
    </recommendedName>
</protein>
<dbReference type="Pfam" id="PF00439">
    <property type="entry name" value="Bromodomain"/>
    <property type="match status" value="1"/>
</dbReference>
<dbReference type="SUPFAM" id="SSF47370">
    <property type="entry name" value="Bromodomain"/>
    <property type="match status" value="1"/>
</dbReference>
<feature type="compositionally biased region" description="Low complexity" evidence="2">
    <location>
        <begin position="238"/>
        <end position="247"/>
    </location>
</feature>
<dbReference type="PANTHER" id="PTHR15398:SF4">
    <property type="entry name" value="BROMODOMAIN-CONTAINING PROTEIN 8 ISOFORM X1"/>
    <property type="match status" value="1"/>
</dbReference>
<feature type="region of interest" description="Disordered" evidence="2">
    <location>
        <begin position="156"/>
        <end position="435"/>
    </location>
</feature>
<keyword evidence="5" id="KW-1185">Reference proteome</keyword>
<dbReference type="AlphaFoldDB" id="A0A507R2C6"/>
<feature type="compositionally biased region" description="Low complexity" evidence="2">
    <location>
        <begin position="164"/>
        <end position="176"/>
    </location>
</feature>
<evidence type="ECO:0000259" key="3">
    <source>
        <dbReference type="Pfam" id="PF00439"/>
    </source>
</evidence>
<dbReference type="InterPro" id="IPR036427">
    <property type="entry name" value="Bromodomain-like_sf"/>
</dbReference>
<feature type="compositionally biased region" description="Polar residues" evidence="2">
    <location>
        <begin position="482"/>
        <end position="491"/>
    </location>
</feature>
<evidence type="ECO:0000256" key="2">
    <source>
        <dbReference type="SAM" id="MobiDB-lite"/>
    </source>
</evidence>
<dbReference type="Proteomes" id="UP000319663">
    <property type="component" value="Unassembled WGS sequence"/>
</dbReference>
<proteinExistence type="predicted"/>